<gene>
    <name evidence="2" type="ORF">BMW23_0378</name>
</gene>
<evidence type="ECO:0000313" key="3">
    <source>
        <dbReference type="Proteomes" id="UP000240325"/>
    </source>
</evidence>
<proteinExistence type="predicted"/>
<keyword evidence="3" id="KW-1185">Reference proteome</keyword>
<reference evidence="2" key="1">
    <citation type="journal article" date="2017" name="Elife">
        <title>The kinetoplastid-infecting Bodo saltans virus (BsV), a window into the most abundant giant viruses in the sea.</title>
        <authorList>
            <person name="Deeg C.M."/>
            <person name="Chow C.-E.T."/>
            <person name="Suttle C.A."/>
        </authorList>
    </citation>
    <scope>NUCLEOTIDE SEQUENCE</scope>
    <source>
        <strain evidence="2">NG1</strain>
    </source>
</reference>
<sequence>MNTKVLKYTEVIFDNFVYDCPIVTNSNEYVIANIWYKNSIPYLHPQSLYIQSPSLQILSKTDNLTELLFTPDAKFEHFMNTIDDMTINFIKTNNLMVKYNLQNFRYKTLINEDDNAKIVFKTEIMNSNSKRPTKFFFSNKKEIDKYTANQILSITKKIKIIFEVDALIIDFARKIMYTHIVPRHILISNKPQKFELTEYSFIDSDDDHTHIDIDTLTLNQHIEHFDSYNQPVHYEPTQEHHNESELEPEPEQKHHSELAQEHHNNPEPEPEPELDLQQHLNLASESLNLISESEPDLSMTGKRKRRVKKL</sequence>
<feature type="compositionally biased region" description="Basic and acidic residues" evidence="1">
    <location>
        <begin position="236"/>
        <end position="266"/>
    </location>
</feature>
<dbReference type="EMBL" id="MF782455">
    <property type="protein sequence ID" value="ATZ80432.1"/>
    <property type="molecule type" value="Genomic_DNA"/>
</dbReference>
<evidence type="ECO:0000256" key="1">
    <source>
        <dbReference type="SAM" id="MobiDB-lite"/>
    </source>
</evidence>
<protein>
    <submittedName>
        <fullName evidence="2">Uncharacterized protein</fullName>
    </submittedName>
</protein>
<accession>A0A2H4UU23</accession>
<dbReference type="Proteomes" id="UP000240325">
    <property type="component" value="Segment"/>
</dbReference>
<name>A0A2H4UU23_9VIRU</name>
<feature type="compositionally biased region" description="Polar residues" evidence="1">
    <location>
        <begin position="278"/>
        <end position="291"/>
    </location>
</feature>
<evidence type="ECO:0000313" key="2">
    <source>
        <dbReference type="EMBL" id="ATZ80432.1"/>
    </source>
</evidence>
<feature type="region of interest" description="Disordered" evidence="1">
    <location>
        <begin position="235"/>
        <end position="310"/>
    </location>
</feature>
<organism evidence="2">
    <name type="scientific">Bodo saltans virus</name>
    <dbReference type="NCBI Taxonomy" id="2024608"/>
    <lineage>
        <taxon>Viruses</taxon>
        <taxon>Varidnaviria</taxon>
        <taxon>Bamfordvirae</taxon>
        <taxon>Nucleocytoviricota</taxon>
        <taxon>Megaviricetes</taxon>
        <taxon>Imitervirales</taxon>
        <taxon>Mimiviridae</taxon>
        <taxon>Klosneuvirinae</taxon>
        <taxon>Theiavirus</taxon>
        <taxon>Theiavirus salishense</taxon>
    </lineage>
</organism>
<feature type="compositionally biased region" description="Basic residues" evidence="1">
    <location>
        <begin position="301"/>
        <end position="310"/>
    </location>
</feature>